<proteinExistence type="predicted"/>
<dbReference type="InterPro" id="IPR040122">
    <property type="entry name" value="Importin_beta"/>
</dbReference>
<evidence type="ECO:0000313" key="7">
    <source>
        <dbReference type="EnsemblMetazoa" id="MESCA010326-PA"/>
    </source>
</evidence>
<evidence type="ECO:0000313" key="8">
    <source>
        <dbReference type="Proteomes" id="UP000015102"/>
    </source>
</evidence>
<keyword evidence="3" id="KW-0963">Cytoplasm</keyword>
<evidence type="ECO:0000256" key="1">
    <source>
        <dbReference type="ARBA" id="ARBA00004496"/>
    </source>
</evidence>
<comment type="subcellular location">
    <subcellularLocation>
        <location evidence="1">Cytoplasm</location>
    </subcellularLocation>
</comment>
<keyword evidence="5" id="KW-0653">Protein transport</keyword>
<evidence type="ECO:0000256" key="4">
    <source>
        <dbReference type="ARBA" id="ARBA00022737"/>
    </source>
</evidence>
<evidence type="ECO:0000256" key="5">
    <source>
        <dbReference type="ARBA" id="ARBA00022927"/>
    </source>
</evidence>
<keyword evidence="2" id="KW-0813">Transport</keyword>
<reference evidence="8" key="1">
    <citation type="submission" date="2013-02" db="EMBL/GenBank/DDBJ databases">
        <authorList>
            <person name="Hughes D."/>
        </authorList>
    </citation>
    <scope>NUCLEOTIDE SEQUENCE</scope>
    <source>
        <strain>Durham</strain>
        <strain evidence="8">NC isolate 2 -- Noor lab</strain>
    </source>
</reference>
<accession>T1H289</accession>
<feature type="compositionally biased region" description="Acidic residues" evidence="6">
    <location>
        <begin position="1"/>
        <end position="16"/>
    </location>
</feature>
<dbReference type="EnsemblMetazoa" id="MESCA010326-RA">
    <property type="protein sequence ID" value="MESCA010326-PA"/>
    <property type="gene ID" value="MESCA010326"/>
</dbReference>
<dbReference type="Proteomes" id="UP000015102">
    <property type="component" value="Unassembled WGS sequence"/>
</dbReference>
<name>T1H289_MEGSC</name>
<dbReference type="AlphaFoldDB" id="T1H289"/>
<evidence type="ECO:0008006" key="9">
    <source>
        <dbReference type="Google" id="ProtNLM"/>
    </source>
</evidence>
<reference evidence="7" key="2">
    <citation type="submission" date="2015-06" db="UniProtKB">
        <authorList>
            <consortium name="EnsemblMetazoa"/>
        </authorList>
    </citation>
    <scope>IDENTIFICATION</scope>
</reference>
<dbReference type="OMA" id="VMPFVLN"/>
<dbReference type="EMBL" id="CAQQ02386227">
    <property type="status" value="NOT_ANNOTATED_CDS"/>
    <property type="molecule type" value="Genomic_DNA"/>
</dbReference>
<dbReference type="Gene3D" id="1.25.10.10">
    <property type="entry name" value="Leucine-rich Repeat Variant"/>
    <property type="match status" value="1"/>
</dbReference>
<organism evidence="7 8">
    <name type="scientific">Megaselia scalaris</name>
    <name type="common">Humpbacked fly</name>
    <name type="synonym">Phora scalaris</name>
    <dbReference type="NCBI Taxonomy" id="36166"/>
    <lineage>
        <taxon>Eukaryota</taxon>
        <taxon>Metazoa</taxon>
        <taxon>Ecdysozoa</taxon>
        <taxon>Arthropoda</taxon>
        <taxon>Hexapoda</taxon>
        <taxon>Insecta</taxon>
        <taxon>Pterygota</taxon>
        <taxon>Neoptera</taxon>
        <taxon>Endopterygota</taxon>
        <taxon>Diptera</taxon>
        <taxon>Brachycera</taxon>
        <taxon>Muscomorpha</taxon>
        <taxon>Platypezoidea</taxon>
        <taxon>Phoridae</taxon>
        <taxon>Megaseliini</taxon>
        <taxon>Megaselia</taxon>
    </lineage>
</organism>
<dbReference type="PANTHER" id="PTHR10527">
    <property type="entry name" value="IMPORTIN BETA"/>
    <property type="match status" value="1"/>
</dbReference>
<protein>
    <recommendedName>
        <fullName evidence="9">TOG domain-containing protein</fullName>
    </recommendedName>
</protein>
<dbReference type="GO" id="GO:0006606">
    <property type="term" value="P:protein import into nucleus"/>
    <property type="evidence" value="ECO:0007669"/>
    <property type="project" value="InterPro"/>
</dbReference>
<evidence type="ECO:0000256" key="6">
    <source>
        <dbReference type="SAM" id="MobiDB-lite"/>
    </source>
</evidence>
<dbReference type="InterPro" id="IPR016024">
    <property type="entry name" value="ARM-type_fold"/>
</dbReference>
<dbReference type="GO" id="GO:0005737">
    <property type="term" value="C:cytoplasm"/>
    <property type="evidence" value="ECO:0007669"/>
    <property type="project" value="UniProtKB-SubCell"/>
</dbReference>
<sequence>MATEPDDEDDDEDYFLGEDTSNPMTTATQTMDLLALNIPPEKLIPPLLQLLDPALQGNNPLHKKAAYLSMAVIAEGCSEAICSKYLETMVNIVKVGITDPIPVVRNAAFFALGQFSEHLQPEVTKFAPQILPILFEFLQQLCNELKAGSTEPKHIDRMFYALETFCENLEDSLVPHLPLLMERLFQALDPTSSVRLRELTLSAISAACSAAKENMLPYFPQLIQMLQGFLAKTDNEDILALRPQAIDTLAALARTIGKANFMPLATDTMKFALELMFDNEYDPDVRRALYNLIASLAEVVNEEMAAVYPKIMETMFETTQENEEDIDIEHSDGEDDDNIAGYSVENAYLDEKEEAILALREFAIHTGVAFLPYLEKSYENVYKMIDHPQEDIRKASIEALTSFIIAIMKQGNTQGVANVVTNFIPKLGTIVRDDEDCTVVMSALDAFAELLKELKELAIPTEDLRDTIFTCINDVMLGKVACQFNDPIEKGAGDEDQEESEYDEAIIEAAGNILPLFGKAMHVDMFAMLFGRIFPVIIKKIQKSLNKEEMSSQRSFGFGCLAECFAPLQNYTSQYFSTMMPLFLNGLSDDDEQKMHLSSEAYPQILGALSHAVAQEQHPGVLDNICGALSRMMIANSALIPLPQVLPVLMQKLPLREDFSENSSLFKALRSLFIQDRTVLEPHVEQIVQVVLHVLYKKEYAEDEPETAENISTFLKEISQAYPAQFTSVVNSNPEIAQFVQTL</sequence>
<feature type="region of interest" description="Disordered" evidence="6">
    <location>
        <begin position="1"/>
        <end position="22"/>
    </location>
</feature>
<evidence type="ECO:0000256" key="3">
    <source>
        <dbReference type="ARBA" id="ARBA00022490"/>
    </source>
</evidence>
<keyword evidence="4" id="KW-0677">Repeat</keyword>
<evidence type="ECO:0000256" key="2">
    <source>
        <dbReference type="ARBA" id="ARBA00022448"/>
    </source>
</evidence>
<dbReference type="InterPro" id="IPR011989">
    <property type="entry name" value="ARM-like"/>
</dbReference>
<dbReference type="SUPFAM" id="SSF48371">
    <property type="entry name" value="ARM repeat"/>
    <property type="match status" value="2"/>
</dbReference>
<dbReference type="STRING" id="36166.T1H289"/>
<dbReference type="HOGENOM" id="CLU_003794_1_2_1"/>
<keyword evidence="8" id="KW-1185">Reference proteome</keyword>